<name>A0ACC1SBH5_9HYPO</name>
<protein>
    <submittedName>
        <fullName evidence="1">Uncharacterized protein</fullName>
    </submittedName>
</protein>
<gene>
    <name evidence="1" type="ORF">NM208_g6839</name>
</gene>
<accession>A0ACC1SBH5</accession>
<comment type="caution">
    <text evidence="1">The sequence shown here is derived from an EMBL/GenBank/DDBJ whole genome shotgun (WGS) entry which is preliminary data.</text>
</comment>
<dbReference type="Proteomes" id="UP001148629">
    <property type="component" value="Unassembled WGS sequence"/>
</dbReference>
<evidence type="ECO:0000313" key="1">
    <source>
        <dbReference type="EMBL" id="KAJ3536165.1"/>
    </source>
</evidence>
<reference evidence="1" key="1">
    <citation type="submission" date="2022-08" db="EMBL/GenBank/DDBJ databases">
        <title>Genome Sequence of Fusarium decemcellulare.</title>
        <authorList>
            <person name="Buettner E."/>
        </authorList>
    </citation>
    <scope>NUCLEOTIDE SEQUENCE</scope>
    <source>
        <strain evidence="1">Babe19</strain>
    </source>
</reference>
<keyword evidence="2" id="KW-1185">Reference proteome</keyword>
<dbReference type="EMBL" id="JANRMS010000661">
    <property type="protein sequence ID" value="KAJ3536165.1"/>
    <property type="molecule type" value="Genomic_DNA"/>
</dbReference>
<sequence length="554" mass="61436">MLALLPCLQDPILPDAYVSGVSSINIIANSFSANNEPQVQHRQTPPDAQPTQATRPSQDLHEAGCNQAAQLLQSWGEGAICEQNPLLVWMIHQLLVCKQQNTQAVGWIITQLSNFYEVTQQCGDQPIMPFIEQLCRTLGIELDENEQQPLQEECQPIPQADPNSEILSVLSTALERFQTQQVESQTKENERINKLKRVIAGQAAQQAAQQEHVLKEQQAGQREMFKSFTTLLQTMQQKSGLTGRPSGPAEATGRLLSPATPPGPPDSATSSSFDINKDNPPAPALSHFCHTGPSIKPVHPQLRQEPVVAATWAIVEEPLPPIIPIHSKAPLPTPLASPCPQLTASPMNIGSSSTRPGRCGLDLSSDDSSEDEQDPIQPAKPPVSCQSPTRRLNFKELVHNPLVQTMDHNKLSRPRPLSISLTQAIDPVTRSIGQHCVQATPVENLVIEPWGPAMRRVKEFEAAAEVRAAKLRELLDLGLTQRALLLDELRHITLFGDHRGFRQKCCHIERQKIKDRAERLLEEIRRDEQPFGLGLLTLTMPRGYFERLVFGDFF</sequence>
<proteinExistence type="predicted"/>
<evidence type="ECO:0000313" key="2">
    <source>
        <dbReference type="Proteomes" id="UP001148629"/>
    </source>
</evidence>
<organism evidence="1 2">
    <name type="scientific">Fusarium decemcellulare</name>
    <dbReference type="NCBI Taxonomy" id="57161"/>
    <lineage>
        <taxon>Eukaryota</taxon>
        <taxon>Fungi</taxon>
        <taxon>Dikarya</taxon>
        <taxon>Ascomycota</taxon>
        <taxon>Pezizomycotina</taxon>
        <taxon>Sordariomycetes</taxon>
        <taxon>Hypocreomycetidae</taxon>
        <taxon>Hypocreales</taxon>
        <taxon>Nectriaceae</taxon>
        <taxon>Fusarium</taxon>
        <taxon>Fusarium decemcellulare species complex</taxon>
    </lineage>
</organism>